<dbReference type="PRINTS" id="PR00099">
    <property type="entry name" value="CPSGATASE"/>
</dbReference>
<dbReference type="SUPFAM" id="SSF52317">
    <property type="entry name" value="Class I glutamine amidotransferase-like"/>
    <property type="match status" value="1"/>
</dbReference>
<dbReference type="Pfam" id="PF00117">
    <property type="entry name" value="GATase"/>
    <property type="match status" value="1"/>
</dbReference>
<evidence type="ECO:0000256" key="1">
    <source>
        <dbReference type="ARBA" id="ARBA00022962"/>
    </source>
</evidence>
<protein>
    <submittedName>
        <fullName evidence="3">Anthranilate/aminodeoxychorismate synthase component II</fullName>
        <ecNumber evidence="3">4.1.3.27</ecNumber>
    </submittedName>
</protein>
<dbReference type="PANTHER" id="PTHR43418:SF4">
    <property type="entry name" value="MULTIFUNCTIONAL TRYPTOPHAN BIOSYNTHESIS PROTEIN"/>
    <property type="match status" value="1"/>
</dbReference>
<dbReference type="FunFam" id="3.40.50.880:FF:000003">
    <property type="entry name" value="Anthranilate synthase component II"/>
    <property type="match status" value="1"/>
</dbReference>
<dbReference type="GO" id="GO:0004049">
    <property type="term" value="F:anthranilate synthase activity"/>
    <property type="evidence" value="ECO:0007669"/>
    <property type="project" value="UniProtKB-EC"/>
</dbReference>
<dbReference type="Proteomes" id="UP000239872">
    <property type="component" value="Unassembled WGS sequence"/>
</dbReference>
<dbReference type="InterPro" id="IPR006221">
    <property type="entry name" value="TrpG/PapA_dom"/>
</dbReference>
<dbReference type="Gene3D" id="3.40.50.880">
    <property type="match status" value="1"/>
</dbReference>
<accession>A0A2S7SWC9</accession>
<keyword evidence="4" id="KW-1185">Reference proteome</keyword>
<dbReference type="InterPro" id="IPR029062">
    <property type="entry name" value="Class_I_gatase-like"/>
</dbReference>
<dbReference type="PROSITE" id="PS51273">
    <property type="entry name" value="GATASE_TYPE_1"/>
    <property type="match status" value="1"/>
</dbReference>
<gene>
    <name evidence="3" type="ORF">CJD36_013200</name>
</gene>
<keyword evidence="3" id="KW-0456">Lyase</keyword>
<feature type="domain" description="Glutamine amidotransferase" evidence="2">
    <location>
        <begin position="4"/>
        <end position="182"/>
    </location>
</feature>
<dbReference type="OrthoDB" id="9786812at2"/>
<dbReference type="EMBL" id="PPSL01000003">
    <property type="protein sequence ID" value="PQJ10921.1"/>
    <property type="molecule type" value="Genomic_DNA"/>
</dbReference>
<evidence type="ECO:0000313" key="4">
    <source>
        <dbReference type="Proteomes" id="UP000239872"/>
    </source>
</evidence>
<name>A0A2S7SWC9_9BACT</name>
<dbReference type="PRINTS" id="PR00096">
    <property type="entry name" value="GATASE"/>
</dbReference>
<comment type="caution">
    <text evidence="3">The sequence shown here is derived from an EMBL/GenBank/DDBJ whole genome shotgun (WGS) entry which is preliminary data.</text>
</comment>
<dbReference type="PRINTS" id="PR00097">
    <property type="entry name" value="ANTSNTHASEII"/>
</dbReference>
<reference evidence="3 4" key="1">
    <citation type="submission" date="2018-01" db="EMBL/GenBank/DDBJ databases">
        <title>A novel member of the phylum Bacteroidetes isolated from glacier ice.</title>
        <authorList>
            <person name="Liu Q."/>
            <person name="Xin Y.-H."/>
        </authorList>
    </citation>
    <scope>NUCLEOTIDE SEQUENCE [LARGE SCALE GENOMIC DNA]</scope>
    <source>
        <strain evidence="3 4">RB1R16</strain>
    </source>
</reference>
<dbReference type="InterPro" id="IPR050472">
    <property type="entry name" value="Anth_synth/Amidotransfase"/>
</dbReference>
<dbReference type="RefSeq" id="WP_105039648.1">
    <property type="nucleotide sequence ID" value="NZ_PPSL01000003.1"/>
</dbReference>
<sequence>MYILIDNYDSFTYILHHYLLQTGHECVVYKNDEVTIDELIALNPERIIISPGPETPLQAGITMDVIAHFRDKLPILGVCLGHQALGMYFGAQLVHAAPMHGKTSKVDHKGHELFKGIMSPFTVMRYHSLAIEGIAGTELDVIATTGDGIIMALAHKKYPVMGVQFHPESVGTEHGLQLLKNWAAMKF</sequence>
<dbReference type="EC" id="4.1.3.27" evidence="3"/>
<evidence type="ECO:0000313" key="3">
    <source>
        <dbReference type="EMBL" id="PQJ10921.1"/>
    </source>
</evidence>
<keyword evidence="1" id="KW-0315">Glutamine amidotransferase</keyword>
<evidence type="ECO:0000259" key="2">
    <source>
        <dbReference type="Pfam" id="PF00117"/>
    </source>
</evidence>
<dbReference type="AlphaFoldDB" id="A0A2S7SWC9"/>
<proteinExistence type="predicted"/>
<dbReference type="PANTHER" id="PTHR43418">
    <property type="entry name" value="MULTIFUNCTIONAL TRYPTOPHAN BIOSYNTHESIS PROTEIN-RELATED"/>
    <property type="match status" value="1"/>
</dbReference>
<dbReference type="GO" id="GO:0000162">
    <property type="term" value="P:L-tryptophan biosynthetic process"/>
    <property type="evidence" value="ECO:0007669"/>
    <property type="project" value="TreeGrafter"/>
</dbReference>
<dbReference type="GO" id="GO:0005829">
    <property type="term" value="C:cytosol"/>
    <property type="evidence" value="ECO:0007669"/>
    <property type="project" value="TreeGrafter"/>
</dbReference>
<dbReference type="InterPro" id="IPR017926">
    <property type="entry name" value="GATASE"/>
</dbReference>
<dbReference type="CDD" id="cd01743">
    <property type="entry name" value="GATase1_Anthranilate_Synthase"/>
    <property type="match status" value="1"/>
</dbReference>
<dbReference type="NCBIfam" id="TIGR00566">
    <property type="entry name" value="trpG_papA"/>
    <property type="match status" value="1"/>
</dbReference>
<organism evidence="3 4">
    <name type="scientific">Flavipsychrobacter stenotrophus</name>
    <dbReference type="NCBI Taxonomy" id="2077091"/>
    <lineage>
        <taxon>Bacteria</taxon>
        <taxon>Pseudomonadati</taxon>
        <taxon>Bacteroidota</taxon>
        <taxon>Chitinophagia</taxon>
        <taxon>Chitinophagales</taxon>
        <taxon>Chitinophagaceae</taxon>
        <taxon>Flavipsychrobacter</taxon>
    </lineage>
</organism>